<dbReference type="Pfam" id="PF00071">
    <property type="entry name" value="Ras"/>
    <property type="match status" value="1"/>
</dbReference>
<evidence type="ECO:0000313" key="1">
    <source>
        <dbReference type="EMBL" id="GAH77267.1"/>
    </source>
</evidence>
<sequence length="102" mass="11624">MSDEERKEGGIVFKGRTEAIYKVIVIGDPAVGKTSLLTKFATNQFEEKYYYTIIDTIIIVVCTDLDDDEATVNSKITTIRVKFMEKFGELLTSGKWTVIRYN</sequence>
<dbReference type="GO" id="GO:0005525">
    <property type="term" value="F:GTP binding"/>
    <property type="evidence" value="ECO:0007669"/>
    <property type="project" value="InterPro"/>
</dbReference>
<reference evidence="1" key="1">
    <citation type="journal article" date="2014" name="Front. Microbiol.">
        <title>High frequency of phylogenetically diverse reductive dehalogenase-homologous genes in deep subseafloor sedimentary metagenomes.</title>
        <authorList>
            <person name="Kawai M."/>
            <person name="Futagami T."/>
            <person name="Toyoda A."/>
            <person name="Takaki Y."/>
            <person name="Nishi S."/>
            <person name="Hori S."/>
            <person name="Arai W."/>
            <person name="Tsubouchi T."/>
            <person name="Morono Y."/>
            <person name="Uchiyama I."/>
            <person name="Ito T."/>
            <person name="Fujiyama A."/>
            <person name="Inagaki F."/>
            <person name="Takami H."/>
        </authorList>
    </citation>
    <scope>NUCLEOTIDE SEQUENCE</scope>
    <source>
        <strain evidence="1">Expedition CK06-06</strain>
    </source>
</reference>
<comment type="caution">
    <text evidence="1">The sequence shown here is derived from an EMBL/GenBank/DDBJ whole genome shotgun (WGS) entry which is preliminary data.</text>
</comment>
<dbReference type="GO" id="GO:0003924">
    <property type="term" value="F:GTPase activity"/>
    <property type="evidence" value="ECO:0007669"/>
    <property type="project" value="InterPro"/>
</dbReference>
<dbReference type="EMBL" id="BARU01043006">
    <property type="protein sequence ID" value="GAH77267.1"/>
    <property type="molecule type" value="Genomic_DNA"/>
</dbReference>
<proteinExistence type="predicted"/>
<dbReference type="InterPro" id="IPR027417">
    <property type="entry name" value="P-loop_NTPase"/>
</dbReference>
<dbReference type="Gene3D" id="3.40.50.300">
    <property type="entry name" value="P-loop containing nucleotide triphosphate hydrolases"/>
    <property type="match status" value="1"/>
</dbReference>
<organism evidence="1">
    <name type="scientific">marine sediment metagenome</name>
    <dbReference type="NCBI Taxonomy" id="412755"/>
    <lineage>
        <taxon>unclassified sequences</taxon>
        <taxon>metagenomes</taxon>
        <taxon>ecological metagenomes</taxon>
    </lineage>
</organism>
<dbReference type="InterPro" id="IPR001806">
    <property type="entry name" value="Small_GTPase"/>
</dbReference>
<dbReference type="AlphaFoldDB" id="X1I6D4"/>
<name>X1I6D4_9ZZZZ</name>
<protein>
    <submittedName>
        <fullName evidence="1">Uncharacterized protein</fullName>
    </submittedName>
</protein>
<accession>X1I6D4</accession>
<gene>
    <name evidence="1" type="ORF">S03H2_65954</name>
</gene>
<dbReference type="SUPFAM" id="SSF52540">
    <property type="entry name" value="P-loop containing nucleoside triphosphate hydrolases"/>
    <property type="match status" value="1"/>
</dbReference>